<gene>
    <name evidence="1" type="ORF">AMATHDRAFT_7276</name>
</gene>
<dbReference type="Proteomes" id="UP000242287">
    <property type="component" value="Unassembled WGS sequence"/>
</dbReference>
<proteinExistence type="predicted"/>
<dbReference type="EMBL" id="KZ302150">
    <property type="protein sequence ID" value="PFH46893.1"/>
    <property type="molecule type" value="Genomic_DNA"/>
</dbReference>
<reference evidence="1 2" key="1">
    <citation type="submission" date="2014-02" db="EMBL/GenBank/DDBJ databases">
        <title>Transposable element dynamics among asymbiotic and ectomycorrhizal Amanita fungi.</title>
        <authorList>
            <consortium name="DOE Joint Genome Institute"/>
            <person name="Hess J."/>
            <person name="Skrede I."/>
            <person name="Wolfe B."/>
            <person name="LaButti K."/>
            <person name="Ohm R.A."/>
            <person name="Grigoriev I.V."/>
            <person name="Pringle A."/>
        </authorList>
    </citation>
    <scope>NUCLEOTIDE SEQUENCE [LARGE SCALE GENOMIC DNA]</scope>
    <source>
        <strain evidence="1 2">SKay4041</strain>
    </source>
</reference>
<sequence length="127" mass="14255">MAQLRHDEVTLVKVSTDLNKVQAVFFANFSDIASIELEYAGLALLKRIQVSSRLFGQRIAIFRGQQEVAVRKQDAIVKITSQITGNLRNGCITVCKKGLKMKKGITRTRGWNTASWLGLVLPIEFNY</sequence>
<evidence type="ECO:0000313" key="2">
    <source>
        <dbReference type="Proteomes" id="UP000242287"/>
    </source>
</evidence>
<keyword evidence="2" id="KW-1185">Reference proteome</keyword>
<protein>
    <submittedName>
        <fullName evidence="1">Uncharacterized protein</fullName>
    </submittedName>
</protein>
<accession>A0A2A9NGW8</accession>
<organism evidence="1 2">
    <name type="scientific">Amanita thiersii Skay4041</name>
    <dbReference type="NCBI Taxonomy" id="703135"/>
    <lineage>
        <taxon>Eukaryota</taxon>
        <taxon>Fungi</taxon>
        <taxon>Dikarya</taxon>
        <taxon>Basidiomycota</taxon>
        <taxon>Agaricomycotina</taxon>
        <taxon>Agaricomycetes</taxon>
        <taxon>Agaricomycetidae</taxon>
        <taxon>Agaricales</taxon>
        <taxon>Pluteineae</taxon>
        <taxon>Amanitaceae</taxon>
        <taxon>Amanita</taxon>
    </lineage>
</organism>
<name>A0A2A9NGW8_9AGAR</name>
<dbReference type="AlphaFoldDB" id="A0A2A9NGW8"/>
<evidence type="ECO:0000313" key="1">
    <source>
        <dbReference type="EMBL" id="PFH46893.1"/>
    </source>
</evidence>